<proteinExistence type="predicted"/>
<evidence type="ECO:0000313" key="2">
    <source>
        <dbReference type="Proteomes" id="UP000253562"/>
    </source>
</evidence>
<dbReference type="Proteomes" id="UP000253562">
    <property type="component" value="Unassembled WGS sequence"/>
</dbReference>
<organism evidence="1 2">
    <name type="scientific">Bremerella cremea</name>
    <dbReference type="NCBI Taxonomy" id="1031537"/>
    <lineage>
        <taxon>Bacteria</taxon>
        <taxon>Pseudomonadati</taxon>
        <taxon>Planctomycetota</taxon>
        <taxon>Planctomycetia</taxon>
        <taxon>Pirellulales</taxon>
        <taxon>Pirellulaceae</taxon>
        <taxon>Bremerella</taxon>
    </lineage>
</organism>
<name>A0A368KX42_9BACT</name>
<evidence type="ECO:0000313" key="1">
    <source>
        <dbReference type="EMBL" id="RCS55784.1"/>
    </source>
</evidence>
<dbReference type="AlphaFoldDB" id="A0A368KX42"/>
<protein>
    <submittedName>
        <fullName evidence="1">Uncharacterized protein</fullName>
    </submittedName>
</protein>
<dbReference type="EMBL" id="QPEX01000007">
    <property type="protein sequence ID" value="RCS55784.1"/>
    <property type="molecule type" value="Genomic_DNA"/>
</dbReference>
<accession>A0A368KX42</accession>
<sequence length="122" mass="13552">MITYWKSWLEQRLHSALALIISPVQLQDGKTKDGKRFLFGEADPIVHGQPKAIAEQFTKELELVPLGANLHLTTQFRSSLILCGENVGHYSWSYTLVFTKGAGGTASIQVKNKAPVWNNAEV</sequence>
<gene>
    <name evidence="1" type="ORF">DTL42_01385</name>
</gene>
<reference evidence="1 2" key="1">
    <citation type="submission" date="2018-07" db="EMBL/GenBank/DDBJ databases">
        <title>Comparative genomes isolates from brazilian mangrove.</title>
        <authorList>
            <person name="De Araujo J.E."/>
            <person name="Taketani R.G."/>
            <person name="Silva M.C.P."/>
            <person name="Lourenco M.V."/>
            <person name="Oliveira V.M."/>
            <person name="Andreote F.D."/>
        </authorList>
    </citation>
    <scope>NUCLEOTIDE SEQUENCE [LARGE SCALE GENOMIC DNA]</scope>
    <source>
        <strain evidence="1 2">HEX PRIS-MGV</strain>
    </source>
</reference>
<comment type="caution">
    <text evidence="1">The sequence shown here is derived from an EMBL/GenBank/DDBJ whole genome shotgun (WGS) entry which is preliminary data.</text>
</comment>